<dbReference type="Gene3D" id="3.90.245.10">
    <property type="entry name" value="Ribonucleoside hydrolase-like"/>
    <property type="match status" value="1"/>
</dbReference>
<dbReference type="PANTHER" id="PTHR12304:SF4">
    <property type="entry name" value="URIDINE NUCLEOSIDASE"/>
    <property type="match status" value="1"/>
</dbReference>
<dbReference type="AlphaFoldDB" id="A0A9D1DBE2"/>
<dbReference type="PANTHER" id="PTHR12304">
    <property type="entry name" value="INOSINE-URIDINE PREFERRING NUCLEOSIDE HYDROLASE"/>
    <property type="match status" value="1"/>
</dbReference>
<evidence type="ECO:0000256" key="1">
    <source>
        <dbReference type="ARBA" id="ARBA00022801"/>
    </source>
</evidence>
<dbReference type="GO" id="GO:0008477">
    <property type="term" value="F:purine nucleosidase activity"/>
    <property type="evidence" value="ECO:0007669"/>
    <property type="project" value="TreeGrafter"/>
</dbReference>
<sequence>MYPLINEVTRIKMLQFPVEKIDILIDSDTNNEIDDQFAIAYALLSPERFNVKGILAAPYVIDDGLQDPEEGMLLSYEEIFRLLRLMGRENIPRDFVKKGSPRFMKPSKEPVPSDAADCILRLARGYSSENPLYIVAIGAVTNVASAIQKDPEIIKNLVVVWLGGNDFGHSPDVFNVNRDKYAAQVLFDCGVPLIHVPAYYVSSHLITSVPALKSFIGGVNPMCDYFIENVAGFRAEAFATGKEIWDVSAFAVLMNASWSTSEITATPIITDQLTWSFDYRRPLMRNIRTLDREAIMGDLYRKLKSL</sequence>
<protein>
    <submittedName>
        <fullName evidence="4">Nucleoside hydrolase</fullName>
    </submittedName>
</protein>
<dbReference type="InterPro" id="IPR023186">
    <property type="entry name" value="IUNH"/>
</dbReference>
<dbReference type="GO" id="GO:0006152">
    <property type="term" value="P:purine nucleoside catabolic process"/>
    <property type="evidence" value="ECO:0007669"/>
    <property type="project" value="TreeGrafter"/>
</dbReference>
<dbReference type="Pfam" id="PF01156">
    <property type="entry name" value="IU_nuc_hydro"/>
    <property type="match status" value="1"/>
</dbReference>
<reference evidence="4" key="1">
    <citation type="submission" date="2020-10" db="EMBL/GenBank/DDBJ databases">
        <authorList>
            <person name="Gilroy R."/>
        </authorList>
    </citation>
    <scope>NUCLEOTIDE SEQUENCE</scope>
    <source>
        <strain evidence="4">ChiSjej4B22-8148</strain>
    </source>
</reference>
<dbReference type="InterPro" id="IPR001910">
    <property type="entry name" value="Inosine/uridine_hydrolase_dom"/>
</dbReference>
<gene>
    <name evidence="4" type="ORF">IAB31_12180</name>
</gene>
<dbReference type="InterPro" id="IPR036452">
    <property type="entry name" value="Ribo_hydro-like"/>
</dbReference>
<keyword evidence="2" id="KW-0326">Glycosidase</keyword>
<evidence type="ECO:0000313" key="4">
    <source>
        <dbReference type="EMBL" id="HIR14668.1"/>
    </source>
</evidence>
<accession>A0A9D1DBE2</accession>
<feature type="domain" description="Inosine/uridine-preferring nucleoside hydrolase" evidence="3">
    <location>
        <begin position="23"/>
        <end position="262"/>
    </location>
</feature>
<evidence type="ECO:0000259" key="3">
    <source>
        <dbReference type="Pfam" id="PF01156"/>
    </source>
</evidence>
<organism evidence="4 5">
    <name type="scientific">Candidatus Choladousia intestinavium</name>
    <dbReference type="NCBI Taxonomy" id="2840727"/>
    <lineage>
        <taxon>Bacteria</taxon>
        <taxon>Bacillati</taxon>
        <taxon>Bacillota</taxon>
        <taxon>Clostridia</taxon>
        <taxon>Lachnospirales</taxon>
        <taxon>Lachnospiraceae</taxon>
        <taxon>Lachnospiraceae incertae sedis</taxon>
        <taxon>Candidatus Choladousia</taxon>
    </lineage>
</organism>
<evidence type="ECO:0000256" key="2">
    <source>
        <dbReference type="ARBA" id="ARBA00023295"/>
    </source>
</evidence>
<name>A0A9D1DBE2_9FIRM</name>
<dbReference type="EMBL" id="DVGK01000140">
    <property type="protein sequence ID" value="HIR14668.1"/>
    <property type="molecule type" value="Genomic_DNA"/>
</dbReference>
<dbReference type="GO" id="GO:0005829">
    <property type="term" value="C:cytosol"/>
    <property type="evidence" value="ECO:0007669"/>
    <property type="project" value="TreeGrafter"/>
</dbReference>
<reference evidence="4" key="2">
    <citation type="journal article" date="2021" name="PeerJ">
        <title>Extensive microbial diversity within the chicken gut microbiome revealed by metagenomics and culture.</title>
        <authorList>
            <person name="Gilroy R."/>
            <person name="Ravi A."/>
            <person name="Getino M."/>
            <person name="Pursley I."/>
            <person name="Horton D.L."/>
            <person name="Alikhan N.F."/>
            <person name="Baker D."/>
            <person name="Gharbi K."/>
            <person name="Hall N."/>
            <person name="Watson M."/>
            <person name="Adriaenssens E.M."/>
            <person name="Foster-Nyarko E."/>
            <person name="Jarju S."/>
            <person name="Secka A."/>
            <person name="Antonio M."/>
            <person name="Oren A."/>
            <person name="Chaudhuri R.R."/>
            <person name="La Ragione R."/>
            <person name="Hildebrand F."/>
            <person name="Pallen M.J."/>
        </authorList>
    </citation>
    <scope>NUCLEOTIDE SEQUENCE</scope>
    <source>
        <strain evidence="4">ChiSjej4B22-8148</strain>
    </source>
</reference>
<proteinExistence type="predicted"/>
<comment type="caution">
    <text evidence="4">The sequence shown here is derived from an EMBL/GenBank/DDBJ whole genome shotgun (WGS) entry which is preliminary data.</text>
</comment>
<dbReference type="Proteomes" id="UP000886757">
    <property type="component" value="Unassembled WGS sequence"/>
</dbReference>
<evidence type="ECO:0000313" key="5">
    <source>
        <dbReference type="Proteomes" id="UP000886757"/>
    </source>
</evidence>
<dbReference type="SUPFAM" id="SSF53590">
    <property type="entry name" value="Nucleoside hydrolase"/>
    <property type="match status" value="1"/>
</dbReference>
<keyword evidence="1 4" id="KW-0378">Hydrolase</keyword>